<dbReference type="HOGENOM" id="CLU_244603_0_0_1"/>
<evidence type="ECO:0000256" key="1">
    <source>
        <dbReference type="ARBA" id="ARBA00022574"/>
    </source>
</evidence>
<evidence type="ECO:0000313" key="6">
    <source>
        <dbReference type="Proteomes" id="UP000002494"/>
    </source>
</evidence>
<proteinExistence type="predicted"/>
<feature type="region of interest" description="Disordered" evidence="4">
    <location>
        <begin position="1542"/>
        <end position="1561"/>
    </location>
</feature>
<dbReference type="PaxDb" id="10116-ENSRNOP00000039443"/>
<dbReference type="Ensembl" id="ENSRNOT00000049198.7">
    <property type="protein sequence ID" value="ENSRNOP00000039443.5"/>
    <property type="gene ID" value="ENSRNOG00000033520.7"/>
</dbReference>
<dbReference type="OMA" id="TWFKELF"/>
<dbReference type="Proteomes" id="UP000002494">
    <property type="component" value="Chromosome 7"/>
</dbReference>
<dbReference type="PANTHER" id="PTHR45532:SF1">
    <property type="entry name" value="WD REPEAT-CONTAINING PROTEIN 97"/>
    <property type="match status" value="1"/>
</dbReference>
<accession>F1LYQ6</accession>
<evidence type="ECO:0000256" key="3">
    <source>
        <dbReference type="PROSITE-ProRule" id="PRU00221"/>
    </source>
</evidence>
<gene>
    <name evidence="5 7" type="primary">Wdr97</name>
    <name evidence="7" type="synonym">RGD1562063</name>
</gene>
<dbReference type="InterPro" id="IPR019775">
    <property type="entry name" value="WD40_repeat_CS"/>
</dbReference>
<dbReference type="GeneTree" id="ENSGT00940000163397"/>
<reference evidence="5" key="2">
    <citation type="submission" date="2025-08" db="UniProtKB">
        <authorList>
            <consortium name="Ensembl"/>
        </authorList>
    </citation>
    <scope>IDENTIFICATION</scope>
    <source>
        <strain evidence="5">Brown Norway</strain>
    </source>
</reference>
<dbReference type="AGR" id="RGD:1562063"/>
<feature type="region of interest" description="Disordered" evidence="4">
    <location>
        <begin position="1124"/>
        <end position="1160"/>
    </location>
</feature>
<keyword evidence="1 3" id="KW-0853">WD repeat</keyword>
<dbReference type="InParanoid" id="F1LYQ6"/>
<sequence>MGDMEDKILDTILRSEIDSLAVDLADFYDQDIYDIPDPGVLIEKNELGLLGGPEVPQLFTNSQRWRSMSLRSRARLLWLHLRAYLHDIVEKEKRAELRVARMTHGLEPLRRLEVETGLCSVAQDPVGERFMVLDGDGYLHQHTKDGWEQAKLKPPVVLNGLATVSGPLGELGRFVGWGPAGLSILGEDFHLLWLSQPRVRKSPDQEPFCCLPVPTLGLLIVAQMGGSLELWKFRSGGRRLVPCGSPLQPPPSLAGSLKCLALGLDSDHCSWHCFAAYGSAVLTFDLDDWALINVSQDLHKTIISDLDYCEEISAMVTASRDSTVKVWEADWQIRMVFVGHTGPVTAMMVLPNSTLAVSASQDGTIRTWDLQAEAQVGEVTLDYWTEGIISEKVSRLLAPASPGWPVLSLCSKSIGLWRVRTLYSPLAQLSAPVLHIQVAPVLPAPTEPSLPARLVCACADGSVYLVSATTGRTVSSLLLEPEDCAAGVVYCLSREALWVLTRSGHLVRANAARCPMVVVHRLRPPLPPAPQPCCLHLYSHLTDPRSAFACWEMMRENQGDMIRSAIAWAWKNKNRFLPVMGHSDGTLSVLDWRTSTTIFVTEAHSPGPVTAIGSTWNSIVTSGADLTVKMWRVFPYAEECLSLLRTFSCCHPVVMLCVLGKRITVGFEDPESATYGLVQFGLGDKMRCDHRPQDDPMDHITGLCCCPTLKIYACSSLDCTIRIWTRENLLLRLLQLDGPPQALAFSSNNGDLVFSLGARLYTVSYKTYLPTSYLVKKLCLKTTDVVNDPPLPLTSKKPLTSSQLQRLASLHGAASLSVALPFGYYKTPILQQPVLKEDLEDIIARDQDLQELRQGLVVPAARPPLSPKQRDEAFDNYLHLIYGSELMMDGSSERESSQWGTAAPSTEKEPPDMADMEIQPGTAAGVGQAALSIDIQAASAPSAPQTPRAPGRRFARPPRVSLPIPPTHRKVHSQASQLLARSSLSYELGLGLDLQVQWDQFGVKTTDLDKSIDYMKNRVPLLLPRRPAEPLSKLTGFFPATVKPYKLLSRPIRFPGCVPNSVVLRQMWLQAEVNCLGSLEELGSQSKFKSSGSEDDKWLKRRKRSSARWRTKLFGLLRLTRRKTGAEEGEEQEEEEEEVEVEYISSSPASDMEPERWEPDTESTTDLISKFYNETSKSKGYSHPRHSLLEDRYGHLPKFLHYFVVQNWFKKLFPIFTLEAYPEMDTIEGLASMLLDFLLQATWDDRVNILNGLLRLLPDVTGNLRIRLQAKLLYLLNQDDPPKLQDRTQKEFVMLALQLLLACSLDVLDVILEIISYYLYSPASCREELKNLLEGMGLYDPDGLLFKEIMTWVEDLKLESKEMIRAQCQQKLEAIFLQMQNLEQSTDGIFVEPSRQASQTSLISGATLPALSTSWTVSQASEMSLPFQESLMSSVPSPSAPMEPIELTDSVGFIPELPATSTNAHFRIQKTKKALADMLQNFCLEASAYAAGPGTPRRESSLAQSAWSHLQTVDMYPIDMLNLFCERLRALQKRSLVVVEEEEEEEKEHLPESLRDQPRPNVVLRPPRERWLYPILRLQEAKARGFSVSLRDRKTRRKKLTPGSSIRMLKLPLPRVNLQPFPPGWPTPPRALPPLLLQPTLQRYFLFRDTDPAAYR</sequence>
<reference evidence="5" key="1">
    <citation type="submission" date="2024-01" db="EMBL/GenBank/DDBJ databases">
        <title>GRCr8: a new rat reference genome assembly contstructed from accurate long reads and long range scaffolding.</title>
        <authorList>
            <person name="Doris P.A."/>
            <person name="Kalbfleisch T."/>
            <person name="Li K."/>
            <person name="Howe K."/>
            <person name="Wood J."/>
        </authorList>
    </citation>
    <scope>NUCLEOTIDE SEQUENCE [LARGE SCALE GENOMIC DNA]</scope>
    <source>
        <strain evidence="5">Brown Norway</strain>
    </source>
</reference>
<feature type="region of interest" description="Disordered" evidence="4">
    <location>
        <begin position="891"/>
        <end position="911"/>
    </location>
</feature>
<dbReference type="GlyGen" id="F1LYQ6">
    <property type="glycosylation" value="1 site"/>
</dbReference>
<dbReference type="PROSITE" id="PS50294">
    <property type="entry name" value="WD_REPEATS_REGION"/>
    <property type="match status" value="2"/>
</dbReference>
<dbReference type="SMART" id="SM00320">
    <property type="entry name" value="WD40"/>
    <property type="match status" value="5"/>
</dbReference>
<evidence type="ECO:0000313" key="7">
    <source>
        <dbReference type="RGD" id="1562063"/>
    </source>
</evidence>
<protein>
    <submittedName>
        <fullName evidence="5">WD repeat domain 97</fullName>
    </submittedName>
</protein>
<dbReference type="CTD" id="340390"/>
<organism evidence="5 6">
    <name type="scientific">Rattus norvegicus</name>
    <name type="common">Rat</name>
    <dbReference type="NCBI Taxonomy" id="10116"/>
    <lineage>
        <taxon>Eukaryota</taxon>
        <taxon>Metazoa</taxon>
        <taxon>Chordata</taxon>
        <taxon>Craniata</taxon>
        <taxon>Vertebrata</taxon>
        <taxon>Euteleostomi</taxon>
        <taxon>Mammalia</taxon>
        <taxon>Eutheria</taxon>
        <taxon>Euarchontoglires</taxon>
        <taxon>Glires</taxon>
        <taxon>Rodentia</taxon>
        <taxon>Myomorpha</taxon>
        <taxon>Muroidea</taxon>
        <taxon>Muridae</taxon>
        <taxon>Murinae</taxon>
        <taxon>Rattus</taxon>
    </lineage>
</organism>
<evidence type="ECO:0000256" key="4">
    <source>
        <dbReference type="SAM" id="MobiDB-lite"/>
    </source>
</evidence>
<feature type="compositionally biased region" description="Basic and acidic residues" evidence="4">
    <location>
        <begin position="1547"/>
        <end position="1558"/>
    </location>
</feature>
<keyword evidence="6" id="KW-1185">Reference proteome</keyword>
<feature type="region of interest" description="Disordered" evidence="4">
    <location>
        <begin position="938"/>
        <end position="968"/>
    </location>
</feature>
<dbReference type="InterPro" id="IPR001680">
    <property type="entry name" value="WD40_rpt"/>
</dbReference>
<dbReference type="KEGG" id="rno:500896"/>
<reference evidence="5" key="3">
    <citation type="submission" date="2025-09" db="UniProtKB">
        <authorList>
            <consortium name="Ensembl"/>
        </authorList>
    </citation>
    <scope>IDENTIFICATION</scope>
    <source>
        <strain evidence="5">Brown Norway</strain>
    </source>
</reference>
<dbReference type="Pfam" id="PF00400">
    <property type="entry name" value="WD40"/>
    <property type="match status" value="2"/>
</dbReference>
<dbReference type="InterPro" id="IPR036322">
    <property type="entry name" value="WD40_repeat_dom_sf"/>
</dbReference>
<dbReference type="PANTHER" id="PTHR45532">
    <property type="entry name" value="WD REPEAT-CONTAINING PROTEIN 97"/>
    <property type="match status" value="1"/>
</dbReference>
<evidence type="ECO:0000313" key="5">
    <source>
        <dbReference type="Ensembl" id="ENSRNOP00000039443.5"/>
    </source>
</evidence>
<feature type="compositionally biased region" description="Low complexity" evidence="4">
    <location>
        <begin position="938"/>
        <end position="949"/>
    </location>
</feature>
<dbReference type="Bgee" id="ENSRNOG00000033520">
    <property type="expression patterns" value="Expressed in testis and 9 other cell types or tissues"/>
</dbReference>
<feature type="repeat" description="WD" evidence="3">
    <location>
        <begin position="296"/>
        <end position="328"/>
    </location>
</feature>
<feature type="repeat" description="WD" evidence="3">
    <location>
        <begin position="337"/>
        <end position="378"/>
    </location>
</feature>
<dbReference type="FunCoup" id="F1LYQ6">
    <property type="interactions" value="60"/>
</dbReference>
<dbReference type="AlphaFoldDB" id="F1LYQ6"/>
<dbReference type="Gene3D" id="2.130.10.10">
    <property type="entry name" value="YVTN repeat-like/Quinoprotein amine dehydrogenase"/>
    <property type="match status" value="3"/>
</dbReference>
<dbReference type="RGD" id="1562063">
    <property type="gene designation" value="Wdr97"/>
</dbReference>
<dbReference type="InterPro" id="IPR015943">
    <property type="entry name" value="WD40/YVTN_repeat-like_dom_sf"/>
</dbReference>
<feature type="compositionally biased region" description="Acidic residues" evidence="4">
    <location>
        <begin position="1127"/>
        <end position="1141"/>
    </location>
</feature>
<dbReference type="OrthoDB" id="6262491at2759"/>
<name>F1LYQ6_RAT</name>
<dbReference type="PROSITE" id="PS50082">
    <property type="entry name" value="WD_REPEATS_2"/>
    <property type="match status" value="2"/>
</dbReference>
<dbReference type="SUPFAM" id="SSF50978">
    <property type="entry name" value="WD40 repeat-like"/>
    <property type="match status" value="1"/>
</dbReference>
<keyword evidence="2" id="KW-0677">Repeat</keyword>
<dbReference type="PROSITE" id="PS00678">
    <property type="entry name" value="WD_REPEATS_1"/>
    <property type="match status" value="1"/>
</dbReference>
<dbReference type="GeneID" id="500896"/>
<evidence type="ECO:0000256" key="2">
    <source>
        <dbReference type="ARBA" id="ARBA00022737"/>
    </source>
</evidence>
<dbReference type="RefSeq" id="XP_006241975.1">
    <property type="nucleotide sequence ID" value="XM_006241913.5"/>
</dbReference>
<dbReference type="eggNOG" id="KOG0321">
    <property type="taxonomic scope" value="Eukaryota"/>
</dbReference>